<dbReference type="Proteomes" id="UP000018890">
    <property type="component" value="Unassembled WGS sequence"/>
</dbReference>
<keyword evidence="2" id="KW-1185">Reference proteome</keyword>
<evidence type="ECO:0008006" key="3">
    <source>
        <dbReference type="Google" id="ProtNLM"/>
    </source>
</evidence>
<dbReference type="EMBL" id="BAUT01000085">
    <property type="protein sequence ID" value="GAE28156.1"/>
    <property type="molecule type" value="Genomic_DNA"/>
</dbReference>
<name>W4Q7U8_9BACI</name>
<evidence type="ECO:0000313" key="1">
    <source>
        <dbReference type="EMBL" id="GAE28156.1"/>
    </source>
</evidence>
<gene>
    <name evidence="1" type="ORF">JCM9140_4361</name>
</gene>
<dbReference type="STRING" id="1236970.JCM9140_4361"/>
<accession>W4Q7U8</accession>
<dbReference type="AlphaFoldDB" id="W4Q7U8"/>
<comment type="caution">
    <text evidence="1">The sequence shown here is derived from an EMBL/GenBank/DDBJ whole genome shotgun (WGS) entry which is preliminary data.</text>
</comment>
<dbReference type="RefSeq" id="WP_034750467.1">
    <property type="nucleotide sequence ID" value="NZ_BAUT01000085.1"/>
</dbReference>
<sequence>MKKRKPSPILFIIPVALLIGVVLLLLIPTESQKATKAIDSFYTYEQDTQYSSSYELFHPKMKERFTREHYMQTRGNFIGTNSFTYQISKPKKVRDWQMSADAEPFEEVYKVTVTKEIQGDSTNGNYQIKQDVYVAENLETGDWELLWGFN</sequence>
<protein>
    <recommendedName>
        <fullName evidence="3">DUF4829 domain-containing protein</fullName>
    </recommendedName>
</protein>
<dbReference type="OrthoDB" id="2720594at2"/>
<organism evidence="1 2">
    <name type="scientific">Halalkalibacter wakoensis JCM 9140</name>
    <dbReference type="NCBI Taxonomy" id="1236970"/>
    <lineage>
        <taxon>Bacteria</taxon>
        <taxon>Bacillati</taxon>
        <taxon>Bacillota</taxon>
        <taxon>Bacilli</taxon>
        <taxon>Bacillales</taxon>
        <taxon>Bacillaceae</taxon>
        <taxon>Halalkalibacter</taxon>
    </lineage>
</organism>
<reference evidence="1" key="1">
    <citation type="journal article" date="2014" name="Genome Announc.">
        <title>Draft Genome Sequences of Three Alkaliphilic Bacillus Strains, Bacillus wakoensis JCM 9140T, Bacillus akibai JCM 9157T, and Bacillus hemicellulosilyticus JCM 9152T.</title>
        <authorList>
            <person name="Yuki M."/>
            <person name="Oshima K."/>
            <person name="Suda W."/>
            <person name="Oshida Y."/>
            <person name="Kitamura K."/>
            <person name="Iida T."/>
            <person name="Hattori M."/>
            <person name="Ohkuma M."/>
        </authorList>
    </citation>
    <scope>NUCLEOTIDE SEQUENCE [LARGE SCALE GENOMIC DNA]</scope>
    <source>
        <strain evidence="1">JCM 9140</strain>
    </source>
</reference>
<evidence type="ECO:0000313" key="2">
    <source>
        <dbReference type="Proteomes" id="UP000018890"/>
    </source>
</evidence>
<proteinExistence type="predicted"/>